<dbReference type="eggNOG" id="ENOG5033FD8">
    <property type="taxonomic scope" value="Bacteria"/>
</dbReference>
<evidence type="ECO:0000313" key="5">
    <source>
        <dbReference type="Proteomes" id="UP000198424"/>
    </source>
</evidence>
<dbReference type="AlphaFoldDB" id="A0A086AIR3"/>
<keyword evidence="1" id="KW-0812">Transmembrane</keyword>
<dbReference type="OrthoDB" id="800022at2"/>
<evidence type="ECO:0000313" key="3">
    <source>
        <dbReference type="EMBL" id="OXA90235.1"/>
    </source>
</evidence>
<name>A0A086AIR3_FLAHY</name>
<evidence type="ECO:0000313" key="2">
    <source>
        <dbReference type="EMBL" id="KFF16577.1"/>
    </source>
</evidence>
<reference evidence="3 5" key="2">
    <citation type="submission" date="2016-11" db="EMBL/GenBank/DDBJ databases">
        <title>Whole genomes of Flavobacteriaceae.</title>
        <authorList>
            <person name="Stine C."/>
            <person name="Li C."/>
            <person name="Tadesse D."/>
        </authorList>
    </citation>
    <scope>NUCLEOTIDE SEQUENCE [LARGE SCALE GENOMIC DNA]</scope>
    <source>
        <strain evidence="3 5">ATCC 29551</strain>
    </source>
</reference>
<keyword evidence="1" id="KW-0472">Membrane</keyword>
<sequence length="159" mass="18558">MFTNISWGNYIVVVVLLVVSWYLFVGFRFYLEELKGITVGKRKLQFRRLGEPNYGDFQSELNDQDPPQMTFDQSSFGRFDATFEDVDSLVEELKNFITDAKKRKLAKQEVLDYIQLFFNQYPSVKDSAFRLAVNELIVTECEILDVIDITQAEVEGLWN</sequence>
<dbReference type="Proteomes" id="UP000198424">
    <property type="component" value="Unassembled WGS sequence"/>
</dbReference>
<gene>
    <name evidence="3" type="ORF">B0A62_19370</name>
    <name evidence="2" type="ORF">IW20_10440</name>
</gene>
<dbReference type="Proteomes" id="UP000028712">
    <property type="component" value="Unassembled WGS sequence"/>
</dbReference>
<dbReference type="STRING" id="991.IW20_10440"/>
<dbReference type="EMBL" id="MUGY01000028">
    <property type="protein sequence ID" value="OXA90235.1"/>
    <property type="molecule type" value="Genomic_DNA"/>
</dbReference>
<protein>
    <submittedName>
        <fullName evidence="2">Uncharacterized protein</fullName>
    </submittedName>
</protein>
<evidence type="ECO:0000256" key="1">
    <source>
        <dbReference type="SAM" id="Phobius"/>
    </source>
</evidence>
<dbReference type="RefSeq" id="WP_035621536.1">
    <property type="nucleotide sequence ID" value="NZ_JBEWQG010000024.1"/>
</dbReference>
<feature type="transmembrane region" description="Helical" evidence="1">
    <location>
        <begin position="6"/>
        <end position="31"/>
    </location>
</feature>
<evidence type="ECO:0000313" key="4">
    <source>
        <dbReference type="Proteomes" id="UP000028712"/>
    </source>
</evidence>
<proteinExistence type="predicted"/>
<accession>A0A086AIR3</accession>
<reference evidence="2 4" key="1">
    <citation type="submission" date="2014-07" db="EMBL/GenBank/DDBJ databases">
        <title>Genome of Flavobacterium hydatis DSM 2063.</title>
        <authorList>
            <person name="Pipes S.E."/>
            <person name="Stropko S.J."/>
            <person name="Newman J.D."/>
        </authorList>
    </citation>
    <scope>NUCLEOTIDE SEQUENCE [LARGE SCALE GENOMIC DNA]</scope>
    <source>
        <strain evidence="2 4">DSM 2063</strain>
    </source>
</reference>
<organism evidence="2 4">
    <name type="scientific">Flavobacterium hydatis</name>
    <name type="common">Cytophaga aquatilis</name>
    <dbReference type="NCBI Taxonomy" id="991"/>
    <lineage>
        <taxon>Bacteria</taxon>
        <taxon>Pseudomonadati</taxon>
        <taxon>Bacteroidota</taxon>
        <taxon>Flavobacteriia</taxon>
        <taxon>Flavobacteriales</taxon>
        <taxon>Flavobacteriaceae</taxon>
        <taxon>Flavobacterium</taxon>
    </lineage>
</organism>
<comment type="caution">
    <text evidence="2">The sequence shown here is derived from an EMBL/GenBank/DDBJ whole genome shotgun (WGS) entry which is preliminary data.</text>
</comment>
<keyword evidence="1" id="KW-1133">Transmembrane helix</keyword>
<keyword evidence="5" id="KW-1185">Reference proteome</keyword>
<dbReference type="EMBL" id="JPRM01000014">
    <property type="protein sequence ID" value="KFF16577.1"/>
    <property type="molecule type" value="Genomic_DNA"/>
</dbReference>